<evidence type="ECO:0000313" key="3">
    <source>
        <dbReference type="Proteomes" id="UP000298652"/>
    </source>
</evidence>
<proteinExistence type="predicted"/>
<reference evidence="2" key="1">
    <citation type="submission" date="2019-03" db="EMBL/GenBank/DDBJ databases">
        <title>WGS assembly of Setaria viridis.</title>
        <authorList>
            <person name="Huang P."/>
            <person name="Jenkins J."/>
            <person name="Grimwood J."/>
            <person name="Barry K."/>
            <person name="Healey A."/>
            <person name="Mamidi S."/>
            <person name="Sreedasyam A."/>
            <person name="Shu S."/>
            <person name="Feldman M."/>
            <person name="Wu J."/>
            <person name="Yu Y."/>
            <person name="Chen C."/>
            <person name="Johnson J."/>
            <person name="Rokhsar D."/>
            <person name="Baxter I."/>
            <person name="Schmutz J."/>
            <person name="Brutnell T."/>
            <person name="Kellogg E."/>
        </authorList>
    </citation>
    <scope>NUCLEOTIDE SEQUENCE [LARGE SCALE GENOMIC DNA]</scope>
</reference>
<feature type="region of interest" description="Disordered" evidence="1">
    <location>
        <begin position="1"/>
        <end position="65"/>
    </location>
</feature>
<evidence type="ECO:0000256" key="1">
    <source>
        <dbReference type="SAM" id="MobiDB-lite"/>
    </source>
</evidence>
<name>A0A4U6SYD5_SETVI</name>
<dbReference type="Proteomes" id="UP000298652">
    <property type="component" value="Chromosome 9"/>
</dbReference>
<feature type="region of interest" description="Disordered" evidence="1">
    <location>
        <begin position="145"/>
        <end position="169"/>
    </location>
</feature>
<sequence length="239" mass="26834">MKQALGDRMLQGSTSDKNKFAKMDKENLECQRKTDVAEKESKSAAEECRQHEDSIHFESEPVKDTQIQGEEAACDAAKTTQTKKNEDNIDNQIGQQKFILSQHQQPAEIDEIEKEVVVGQEIVTKESFIPALKHNMTVPVPKALLQHPLPSQPATRGSKKAKGKGGREQTTNCNELLISHNKEGCLTEPVTPRPKLQIQHLQAKKTRMARVHLSPKERVKGLPTGQKLPSQYKNKLLNF</sequence>
<feature type="compositionally biased region" description="Basic and acidic residues" evidence="1">
    <location>
        <begin position="16"/>
        <end position="63"/>
    </location>
</feature>
<evidence type="ECO:0000313" key="2">
    <source>
        <dbReference type="EMBL" id="TKV93541.1"/>
    </source>
</evidence>
<accession>A0A4U6SYD5</accession>
<dbReference type="Gramene" id="TKV93541">
    <property type="protein sequence ID" value="TKV93541"/>
    <property type="gene ID" value="SEVIR_9G232433v2"/>
</dbReference>
<keyword evidence="3" id="KW-1185">Reference proteome</keyword>
<dbReference type="EMBL" id="CM016560">
    <property type="protein sequence ID" value="TKV93541.1"/>
    <property type="molecule type" value="Genomic_DNA"/>
</dbReference>
<protein>
    <submittedName>
        <fullName evidence="2">Uncharacterized protein</fullName>
    </submittedName>
</protein>
<organism evidence="2 3">
    <name type="scientific">Setaria viridis</name>
    <name type="common">Green bristlegrass</name>
    <name type="synonym">Setaria italica subsp. viridis</name>
    <dbReference type="NCBI Taxonomy" id="4556"/>
    <lineage>
        <taxon>Eukaryota</taxon>
        <taxon>Viridiplantae</taxon>
        <taxon>Streptophyta</taxon>
        <taxon>Embryophyta</taxon>
        <taxon>Tracheophyta</taxon>
        <taxon>Spermatophyta</taxon>
        <taxon>Magnoliopsida</taxon>
        <taxon>Liliopsida</taxon>
        <taxon>Poales</taxon>
        <taxon>Poaceae</taxon>
        <taxon>PACMAD clade</taxon>
        <taxon>Panicoideae</taxon>
        <taxon>Panicodae</taxon>
        <taxon>Paniceae</taxon>
        <taxon>Cenchrinae</taxon>
        <taxon>Setaria</taxon>
    </lineage>
</organism>
<gene>
    <name evidence="2" type="ORF">SEVIR_9G232433v2</name>
</gene>
<dbReference type="AlphaFoldDB" id="A0A4U6SYD5"/>
<feature type="region of interest" description="Disordered" evidence="1">
    <location>
        <begin position="216"/>
        <end position="239"/>
    </location>
</feature>